<keyword evidence="2" id="KW-1185">Reference proteome</keyword>
<comment type="caution">
    <text evidence="1">The sequence shown here is derived from an EMBL/GenBank/DDBJ whole genome shotgun (WGS) entry which is preliminary data.</text>
</comment>
<proteinExistence type="predicted"/>
<evidence type="ECO:0000313" key="1">
    <source>
        <dbReference type="EMBL" id="PHQ40423.1"/>
    </source>
</evidence>
<sequence length="73" mass="8969">MLHKIDSTEEEIGLCYILSTKTFYFIRKLGWSKLDMVLLSSPIKRDWFFVSRLNFDRKHFISHNRYSVVYFWD</sequence>
<name>A0A2G1WN78_9EURY</name>
<dbReference type="EMBL" id="NHOA01000008">
    <property type="protein sequence ID" value="PHQ40423.1"/>
    <property type="molecule type" value="Genomic_DNA"/>
</dbReference>
<dbReference type="AlphaFoldDB" id="A0A2G1WN78"/>
<reference evidence="1 2" key="1">
    <citation type="journal article" date="2014" name="Front. Microbiol.">
        <title>Population and genomic analysis of the genus Halorubrum.</title>
        <authorList>
            <person name="Fullmer M.S."/>
            <person name="Soucy S.M."/>
            <person name="Swithers K.S."/>
            <person name="Makkay A.M."/>
            <person name="Wheeler R."/>
            <person name="Ventosa A."/>
            <person name="Gogarten J.P."/>
            <person name="Papke R.T."/>
        </authorList>
    </citation>
    <scope>NUCLEOTIDE SEQUENCE [LARGE SCALE GENOMIC DNA]</scope>
    <source>
        <strain evidence="1 2">C49</strain>
    </source>
</reference>
<accession>A0A2G1WN78</accession>
<evidence type="ECO:0000313" key="2">
    <source>
        <dbReference type="Proteomes" id="UP000222824"/>
    </source>
</evidence>
<organism evidence="1 2">
    <name type="scientific">Halorubrum persicum</name>
    <dbReference type="NCBI Taxonomy" id="1383844"/>
    <lineage>
        <taxon>Archaea</taxon>
        <taxon>Methanobacteriati</taxon>
        <taxon>Methanobacteriota</taxon>
        <taxon>Stenosarchaea group</taxon>
        <taxon>Halobacteria</taxon>
        <taxon>Halobacteriales</taxon>
        <taxon>Haloferacaceae</taxon>
        <taxon>Halorubrum</taxon>
    </lineage>
</organism>
<dbReference type="Proteomes" id="UP000222824">
    <property type="component" value="Unassembled WGS sequence"/>
</dbReference>
<gene>
    <name evidence="1" type="ORF">DJ69_01195</name>
</gene>
<protein>
    <submittedName>
        <fullName evidence="1">Uncharacterized protein</fullName>
    </submittedName>
</protein>